<reference evidence="2 3" key="1">
    <citation type="submission" date="2019-08" db="EMBL/GenBank/DDBJ databases">
        <title>In-depth cultivation of the pig gut microbiome towards novel bacterial diversity and tailored functional studies.</title>
        <authorList>
            <person name="Wylensek D."/>
            <person name="Hitch T.C.A."/>
            <person name="Clavel T."/>
        </authorList>
    </citation>
    <scope>NUCLEOTIDE SEQUENCE [LARGE SCALE GENOMIC DNA]</scope>
    <source>
        <strain evidence="2 3">SM-530-WT-4B</strain>
    </source>
</reference>
<proteinExistence type="predicted"/>
<evidence type="ECO:0000313" key="3">
    <source>
        <dbReference type="Proteomes" id="UP000473699"/>
    </source>
</evidence>
<gene>
    <name evidence="2" type="ORF">FYJ74_08245</name>
</gene>
<organism evidence="2 3">
    <name type="scientific">Pyramidobacter porci</name>
    <dbReference type="NCBI Taxonomy" id="2605789"/>
    <lineage>
        <taxon>Bacteria</taxon>
        <taxon>Thermotogati</taxon>
        <taxon>Synergistota</taxon>
        <taxon>Synergistia</taxon>
        <taxon>Synergistales</taxon>
        <taxon>Dethiosulfovibrionaceae</taxon>
        <taxon>Pyramidobacter</taxon>
    </lineage>
</organism>
<dbReference type="RefSeq" id="WP_154529107.1">
    <property type="nucleotide sequence ID" value="NZ_JAXDZJ010000018.1"/>
</dbReference>
<feature type="chain" id="PRO_5026798906" evidence="1">
    <location>
        <begin position="25"/>
        <end position="170"/>
    </location>
</feature>
<name>A0A6L5YCV3_9BACT</name>
<dbReference type="Proteomes" id="UP000473699">
    <property type="component" value="Unassembled WGS sequence"/>
</dbReference>
<protein>
    <submittedName>
        <fullName evidence="2">Uncharacterized protein</fullName>
    </submittedName>
</protein>
<evidence type="ECO:0000313" key="2">
    <source>
        <dbReference type="EMBL" id="MST56019.1"/>
    </source>
</evidence>
<dbReference type="AlphaFoldDB" id="A0A6L5YCV3"/>
<accession>A0A6L5YCV3</accession>
<dbReference type="EMBL" id="VUNH01000008">
    <property type="protein sequence ID" value="MST56019.1"/>
    <property type="molecule type" value="Genomic_DNA"/>
</dbReference>
<feature type="signal peptide" evidence="1">
    <location>
        <begin position="1"/>
        <end position="24"/>
    </location>
</feature>
<evidence type="ECO:0000256" key="1">
    <source>
        <dbReference type="SAM" id="SignalP"/>
    </source>
</evidence>
<keyword evidence="1" id="KW-0732">Signal</keyword>
<sequence>MKRTLLSFLGVSALCAMLAATANAASRELTPFSGYKPAKENAPAANRVESRVRAQWAKDAPAGIPVCGEFVASSSEPQAKILFSTDRAVKDFKVLALAFESVDENGKVSFAVKELYRLDQLTPEHPLAVVTTFFGDLPNNGVSYVGEDGATRNFAVNVSGEDGSLMLTEF</sequence>
<comment type="caution">
    <text evidence="2">The sequence shown here is derived from an EMBL/GenBank/DDBJ whole genome shotgun (WGS) entry which is preliminary data.</text>
</comment>
<keyword evidence="3" id="KW-1185">Reference proteome</keyword>